<name>A0AAE0EQ66_9CHLO</name>
<dbReference type="AlphaFoldDB" id="A0AAE0EQ66"/>
<gene>
    <name evidence="1" type="ORF">CYMTET_53603</name>
</gene>
<reference evidence="1 2" key="1">
    <citation type="journal article" date="2015" name="Genome Biol. Evol.">
        <title>Comparative Genomics of a Bacterivorous Green Alga Reveals Evolutionary Causalities and Consequences of Phago-Mixotrophic Mode of Nutrition.</title>
        <authorList>
            <person name="Burns J.A."/>
            <person name="Paasch A."/>
            <person name="Narechania A."/>
            <person name="Kim E."/>
        </authorList>
    </citation>
    <scope>NUCLEOTIDE SEQUENCE [LARGE SCALE GENOMIC DNA]</scope>
    <source>
        <strain evidence="1 2">PLY_AMNH</strain>
    </source>
</reference>
<proteinExistence type="predicted"/>
<protein>
    <submittedName>
        <fullName evidence="1">Uncharacterized protein</fullName>
    </submittedName>
</protein>
<evidence type="ECO:0000313" key="2">
    <source>
        <dbReference type="Proteomes" id="UP001190700"/>
    </source>
</evidence>
<keyword evidence="2" id="KW-1185">Reference proteome</keyword>
<comment type="caution">
    <text evidence="1">The sequence shown here is derived from an EMBL/GenBank/DDBJ whole genome shotgun (WGS) entry which is preliminary data.</text>
</comment>
<dbReference type="EMBL" id="LGRX02035111">
    <property type="protein sequence ID" value="KAK3236244.1"/>
    <property type="molecule type" value="Genomic_DNA"/>
</dbReference>
<organism evidence="1 2">
    <name type="scientific">Cymbomonas tetramitiformis</name>
    <dbReference type="NCBI Taxonomy" id="36881"/>
    <lineage>
        <taxon>Eukaryota</taxon>
        <taxon>Viridiplantae</taxon>
        <taxon>Chlorophyta</taxon>
        <taxon>Pyramimonadophyceae</taxon>
        <taxon>Pyramimonadales</taxon>
        <taxon>Pyramimonadaceae</taxon>
        <taxon>Cymbomonas</taxon>
    </lineage>
</organism>
<dbReference type="Proteomes" id="UP001190700">
    <property type="component" value="Unassembled WGS sequence"/>
</dbReference>
<sequence length="283" mass="30054">MGTRRDGGGEVTVAEVDGWSAEAERDLLAGWRLLDQTGSGSAGVEHEADGAGVGEAGGPFGPLGGTLGGVGGLVQSEGGGRQVREGQQAGTVVCSVPGAVGSSFLRLDCASTALAVEVVKMSMLSVVHQLKREKGEKKGVTQVIKERCARFLRGDWEELHAEAPGDRRATAEADEERVLRDAVRLVKAGQLGKAAKRLELAKLAPATDETLQMLERMHPAGTGRRREVGEDRRRELQAQALELDEGVRAEFPELWAWTNLCYGVEANLGFRLGGADGSVVRFV</sequence>
<evidence type="ECO:0000313" key="1">
    <source>
        <dbReference type="EMBL" id="KAK3236244.1"/>
    </source>
</evidence>
<accession>A0AAE0EQ66</accession>